<dbReference type="Gene3D" id="3.90.550.10">
    <property type="entry name" value="Spore Coat Polysaccharide Biosynthesis Protein SpsA, Chain A"/>
    <property type="match status" value="1"/>
</dbReference>
<dbReference type="Pfam" id="PF12804">
    <property type="entry name" value="NTP_transf_3"/>
    <property type="match status" value="1"/>
</dbReference>
<evidence type="ECO:0000313" key="4">
    <source>
        <dbReference type="Proteomes" id="UP000632322"/>
    </source>
</evidence>
<dbReference type="InterPro" id="IPR029044">
    <property type="entry name" value="Nucleotide-diphossugar_trans"/>
</dbReference>
<accession>A0ABQ1MUK2</accession>
<organism evidence="3 4">
    <name type="scientific">Brevibacterium sediminis</name>
    <dbReference type="NCBI Taxonomy" id="1857024"/>
    <lineage>
        <taxon>Bacteria</taxon>
        <taxon>Bacillati</taxon>
        <taxon>Actinomycetota</taxon>
        <taxon>Actinomycetes</taxon>
        <taxon>Micrococcales</taxon>
        <taxon>Brevibacteriaceae</taxon>
        <taxon>Brevibacterium</taxon>
    </lineage>
</organism>
<proteinExistence type="predicted"/>
<gene>
    <name evidence="3" type="ORF">GCM10010974_31640</name>
</gene>
<reference evidence="4" key="1">
    <citation type="journal article" date="2019" name="Int. J. Syst. Evol. Microbiol.">
        <title>The Global Catalogue of Microorganisms (GCM) 10K type strain sequencing project: providing services to taxonomists for standard genome sequencing and annotation.</title>
        <authorList>
            <consortium name="The Broad Institute Genomics Platform"/>
            <consortium name="The Broad Institute Genome Sequencing Center for Infectious Disease"/>
            <person name="Wu L."/>
            <person name="Ma J."/>
        </authorList>
    </citation>
    <scope>NUCLEOTIDE SEQUENCE [LARGE SCALE GENOMIC DNA]</scope>
    <source>
        <strain evidence="4">CGMCC 1.15472</strain>
    </source>
</reference>
<comment type="caution">
    <text evidence="3">The sequence shown here is derived from an EMBL/GenBank/DDBJ whole genome shotgun (WGS) entry which is preliminary data.</text>
</comment>
<evidence type="ECO:0000313" key="3">
    <source>
        <dbReference type="EMBL" id="GGC47048.1"/>
    </source>
</evidence>
<dbReference type="PANTHER" id="PTHR43777">
    <property type="entry name" value="MOLYBDENUM COFACTOR CYTIDYLYLTRANSFERASE"/>
    <property type="match status" value="1"/>
</dbReference>
<dbReference type="CDD" id="cd04182">
    <property type="entry name" value="GT_2_like_f"/>
    <property type="match status" value="1"/>
</dbReference>
<dbReference type="PANTHER" id="PTHR43777:SF1">
    <property type="entry name" value="MOLYBDENUM COFACTOR CYTIDYLYLTRANSFERASE"/>
    <property type="match status" value="1"/>
</dbReference>
<protein>
    <submittedName>
        <fullName evidence="3">4-diphosphocytidyl-2C-methyl-D-erythritol synthase</fullName>
    </submittedName>
</protein>
<feature type="region of interest" description="Disordered" evidence="1">
    <location>
        <begin position="1"/>
        <end position="20"/>
    </location>
</feature>
<dbReference type="InterPro" id="IPR025877">
    <property type="entry name" value="MobA-like_NTP_Trfase"/>
</dbReference>
<feature type="domain" description="MobA-like NTP transferase" evidence="2">
    <location>
        <begin position="20"/>
        <end position="186"/>
    </location>
</feature>
<dbReference type="RefSeq" id="WP_181272164.1">
    <property type="nucleotide sequence ID" value="NZ_BMJG01000015.1"/>
</dbReference>
<name>A0ABQ1MUK2_9MICO</name>
<dbReference type="EMBL" id="BMJG01000015">
    <property type="protein sequence ID" value="GGC47048.1"/>
    <property type="molecule type" value="Genomic_DNA"/>
</dbReference>
<dbReference type="SUPFAM" id="SSF53448">
    <property type="entry name" value="Nucleotide-diphospho-sugar transferases"/>
    <property type="match status" value="1"/>
</dbReference>
<sequence>MSGETGSTPPKRPVPGPPRGLILAAGAGRRLGRGPKALLTREDGLTLVESMVLALLDGGCRDVTVVTGACSEQVASLLGGCDRVSVAFNPDWSSGMGSSLRRGLQEIGPGPDVMVTPVDRPGICAAEVARLIAAHRPRAITAAGHCDANGSLHRGHPVLFDESWTSQAAAAAHGDVGARDLLATHRSVVDLVDCSDLDDGADVDVPKDLHRLTVVSSRD</sequence>
<evidence type="ECO:0000256" key="1">
    <source>
        <dbReference type="SAM" id="MobiDB-lite"/>
    </source>
</evidence>
<evidence type="ECO:0000259" key="2">
    <source>
        <dbReference type="Pfam" id="PF12804"/>
    </source>
</evidence>
<keyword evidence="4" id="KW-1185">Reference proteome</keyword>
<dbReference type="Proteomes" id="UP000632322">
    <property type="component" value="Unassembled WGS sequence"/>
</dbReference>